<name>A0A9P1D2T9_9DINO</name>
<evidence type="ECO:0000313" key="4">
    <source>
        <dbReference type="Proteomes" id="UP001152797"/>
    </source>
</evidence>
<reference evidence="3" key="2">
    <citation type="submission" date="2024-04" db="EMBL/GenBank/DDBJ databases">
        <authorList>
            <person name="Chen Y."/>
            <person name="Shah S."/>
            <person name="Dougan E. K."/>
            <person name="Thang M."/>
            <person name="Chan C."/>
        </authorList>
    </citation>
    <scope>NUCLEOTIDE SEQUENCE [LARGE SCALE GENOMIC DNA]</scope>
</reference>
<feature type="region of interest" description="Disordered" evidence="1">
    <location>
        <begin position="217"/>
        <end position="254"/>
    </location>
</feature>
<dbReference type="EMBL" id="CAMXCT010003090">
    <property type="protein sequence ID" value="CAI4002339.1"/>
    <property type="molecule type" value="Genomic_DNA"/>
</dbReference>
<reference evidence="2" key="1">
    <citation type="submission" date="2022-10" db="EMBL/GenBank/DDBJ databases">
        <authorList>
            <person name="Chen Y."/>
            <person name="Dougan E. K."/>
            <person name="Chan C."/>
            <person name="Rhodes N."/>
            <person name="Thang M."/>
        </authorList>
    </citation>
    <scope>NUCLEOTIDE SEQUENCE</scope>
</reference>
<gene>
    <name evidence="2" type="ORF">C1SCF055_LOCUS28298</name>
</gene>
<feature type="compositionally biased region" description="Basic and acidic residues" evidence="1">
    <location>
        <begin position="240"/>
        <end position="249"/>
    </location>
</feature>
<sequence length="1575" mass="172991">MPAVPPLDAAPEEEEEEEEERGSGSEAAGEPGFFNPQEHFVVTPNGSPTYNYSVLNLTVPVSGNPALAVPTVVITEIEQQLLIAIPSKYWHRTVASRLLPPKAINKAISAAVVGSSEHQREEADPSGEYIRIWIGFLNPELEVNLATGQGFALESAFPSEKGQLGLLPFADALVAVADDKFSFLSAESGHPEDPAVSERLAKLEEAVVSIKDAVLQLSQKSQPPQPQPGAKSKATPALRPPDKNTKAAEDGLPGLDPAVVRSALQAGIGRDQLQSLSQFLGGKKPAVGDVAASRGRTPKVRFNELGEVDEEDAEGPTAEPALGAPADAMQAALLKLTTIAEGLTKSRKKLSLEDWSDDLPALQDSSSSSSFVGGSSRKHAAVLASLRKALKENPSELYRVMESRMLDDFGSAGTGPGEPSRPGTFRGWAEHRSRIPNISGTVRLIWAVCGALDSLRAGRVPEAQARLILLLGQVDQVAVDRGQWVLAAEGSLEETPPFSSFSRHSPPDFYEGQHTKLWPPAWAEAFMHKVRETDDFVERRSKLGKRHVERCEPERGAAVAESQSKEERKRRKEGSEQERRGGPRGGQQLMVAETALQVSAVPKPDIHAKQPETHQARHVPGSNASTVKVDQWWNSAFRLNMQFGSTFGSFLRSFHRKPASFVNMQSTASMWPMPLPFPWVLVKNGMGPSASGSKFTLQKGVNLVVATLNWLHLRRPSTCPLEICLHAKPNKVQWRVVMQIERTLEAWNLCEPVTAASMGRSAAKVEDIEGAISKLGLFEQHACSAFETSAFESSGGQRPVVRRAPFFSPGLQRAFAGKVCGFLPGKEMVPAKSIEASRLEFRGEPVFDPTPFLDPLGQKIFNHPLQMAMDPRELSESVPPVRVFASETEKWALLRKLDKTGRLGVVRSSEVLHGFQAGLFSVLKDGLRDRLIFDSRPFNCLESVPRRLLSLFSVSYEALQRAEDRRAVIRLSDELKMELLLLVNLAPDSPLVYASDASNWGWAVCSAELPSVLVSEVHRHKLSKPVWSKLLSPLRSLQRLKGELLPADELPEGVMLPTHPLFMELACALPFHEDRKKPVRERTHINISELRSMVEAEKIAALRHFPSRIMSLSDSQVSLGCWIKGRSSSAGLNQELQRSLPVHLGCGMVSNGAYIPSELNPADDPTRQQAVRPPSKALPSWILDLLEGSCEGLSPNWTSFDAWLDSYGFSAQSLSGLPSFEELKAPWVEKPWSRASRHKCFLQRARSKSLVNSEPCPAFSVASGLQKNSSSETVVPPRMPSAKELGRKPLSSAAVDFLKLVPFSQFLFPESWHVTDSSWRPDFPGYLDLYSGAKGVAKAVCRDGPMWCITFDTADDPSQDLSLAKNRKLVEDLIASGCVEALGAAIFCSSFSQAVRPAVRSRTFPAGLPELSARMAEKVSEGNSHSKWLASLVSLCLLLGILFWVENPDGSFLWLQEEWRVLGANVYGSCFRLDYCVCGTAWRKRTRFFTNLHLRGQSAFCSRLHKHVRLVGWSRAHRMSWTRAAQEYPRRLCQWISAAILIDTGLLPGRAKLDVNGMAKQSPGRIGEAKNPGPR</sequence>
<evidence type="ECO:0000313" key="3">
    <source>
        <dbReference type="EMBL" id="CAL1155714.1"/>
    </source>
</evidence>
<feature type="compositionally biased region" description="Basic and acidic residues" evidence="1">
    <location>
        <begin position="563"/>
        <end position="581"/>
    </location>
</feature>
<evidence type="ECO:0000313" key="2">
    <source>
        <dbReference type="EMBL" id="CAI4002339.1"/>
    </source>
</evidence>
<organism evidence="2">
    <name type="scientific">Cladocopium goreaui</name>
    <dbReference type="NCBI Taxonomy" id="2562237"/>
    <lineage>
        <taxon>Eukaryota</taxon>
        <taxon>Sar</taxon>
        <taxon>Alveolata</taxon>
        <taxon>Dinophyceae</taxon>
        <taxon>Suessiales</taxon>
        <taxon>Symbiodiniaceae</taxon>
        <taxon>Cladocopium</taxon>
    </lineage>
</organism>
<keyword evidence="4" id="KW-1185">Reference proteome</keyword>
<feature type="compositionally biased region" description="Acidic residues" evidence="1">
    <location>
        <begin position="10"/>
        <end position="20"/>
    </location>
</feature>
<dbReference type="Proteomes" id="UP001152797">
    <property type="component" value="Unassembled WGS sequence"/>
</dbReference>
<comment type="caution">
    <text evidence="2">The sequence shown here is derived from an EMBL/GenBank/DDBJ whole genome shotgun (WGS) entry which is preliminary data.</text>
</comment>
<feature type="region of interest" description="Disordered" evidence="1">
    <location>
        <begin position="1"/>
        <end position="38"/>
    </location>
</feature>
<proteinExistence type="predicted"/>
<dbReference type="EMBL" id="CAMXCT020003090">
    <property type="protein sequence ID" value="CAL1155714.1"/>
    <property type="molecule type" value="Genomic_DNA"/>
</dbReference>
<protein>
    <submittedName>
        <fullName evidence="2">Uncharacterized protein</fullName>
    </submittedName>
</protein>
<accession>A0A9P1D2T9</accession>
<evidence type="ECO:0000256" key="1">
    <source>
        <dbReference type="SAM" id="MobiDB-lite"/>
    </source>
</evidence>
<dbReference type="EMBL" id="CAMXCT030003090">
    <property type="protein sequence ID" value="CAL4789651.1"/>
    <property type="molecule type" value="Genomic_DNA"/>
</dbReference>
<feature type="region of interest" description="Disordered" evidence="1">
    <location>
        <begin position="548"/>
        <end position="589"/>
    </location>
</feature>